<evidence type="ECO:0000313" key="9">
    <source>
        <dbReference type="EnsemblMetazoa" id="HelroP178946"/>
    </source>
</evidence>
<dbReference type="Gene3D" id="2.60.120.260">
    <property type="entry name" value="Galactose-binding domain-like"/>
    <property type="match status" value="1"/>
</dbReference>
<feature type="domain" description="WSC" evidence="7">
    <location>
        <begin position="292"/>
        <end position="383"/>
    </location>
</feature>
<evidence type="ECO:0000256" key="3">
    <source>
        <dbReference type="ARBA" id="ARBA00022729"/>
    </source>
</evidence>
<evidence type="ECO:0000256" key="2">
    <source>
        <dbReference type="ARBA" id="ARBA00022692"/>
    </source>
</evidence>
<gene>
    <name evidence="9" type="primary">20207028</name>
    <name evidence="8" type="ORF">HELRODRAFT_178946</name>
</gene>
<reference evidence="9" key="3">
    <citation type="submission" date="2015-06" db="UniProtKB">
        <authorList>
            <consortium name="EnsemblMetazoa"/>
        </authorList>
    </citation>
    <scope>IDENTIFICATION</scope>
</reference>
<keyword evidence="3" id="KW-0732">Signal</keyword>
<keyword evidence="2" id="KW-0812">Transmembrane</keyword>
<dbReference type="KEGG" id="hro:HELRODRAFT_178946"/>
<dbReference type="OrthoDB" id="5985073at2759"/>
<keyword evidence="6" id="KW-0325">Glycoprotein</keyword>
<dbReference type="PANTHER" id="PTHR24269">
    <property type="entry name" value="KREMEN PROTEIN"/>
    <property type="match status" value="1"/>
</dbReference>
<reference evidence="10" key="1">
    <citation type="submission" date="2012-12" db="EMBL/GenBank/DDBJ databases">
        <authorList>
            <person name="Hellsten U."/>
            <person name="Grimwood J."/>
            <person name="Chapman J.A."/>
            <person name="Shapiro H."/>
            <person name="Aerts A."/>
            <person name="Otillar R.P."/>
            <person name="Terry A.Y."/>
            <person name="Boore J.L."/>
            <person name="Simakov O."/>
            <person name="Marletaz F."/>
            <person name="Cho S.-J."/>
            <person name="Edsinger-Gonzales E."/>
            <person name="Havlak P."/>
            <person name="Kuo D.-H."/>
            <person name="Larsson T."/>
            <person name="Lv J."/>
            <person name="Arendt D."/>
            <person name="Savage R."/>
            <person name="Osoegawa K."/>
            <person name="de Jong P."/>
            <person name="Lindberg D.R."/>
            <person name="Seaver E.C."/>
            <person name="Weisblat D.A."/>
            <person name="Putnam N.H."/>
            <person name="Grigoriev I.V."/>
            <person name="Rokhsar D.S."/>
        </authorList>
    </citation>
    <scope>NUCLEOTIDE SEQUENCE</scope>
</reference>
<keyword evidence="5" id="KW-0472">Membrane</keyword>
<proteinExistence type="predicted"/>
<evidence type="ECO:0000313" key="8">
    <source>
        <dbReference type="EMBL" id="ESN95765.1"/>
    </source>
</evidence>
<dbReference type="CTD" id="20207028"/>
<dbReference type="InParanoid" id="T1FDX9"/>
<dbReference type="HOGENOM" id="CLU_299624_0_0_1"/>
<evidence type="ECO:0000313" key="10">
    <source>
        <dbReference type="Proteomes" id="UP000015101"/>
    </source>
</evidence>
<evidence type="ECO:0000256" key="1">
    <source>
        <dbReference type="ARBA" id="ARBA00004167"/>
    </source>
</evidence>
<dbReference type="Proteomes" id="UP000015101">
    <property type="component" value="Unassembled WGS sequence"/>
</dbReference>
<dbReference type="GeneID" id="20207028"/>
<dbReference type="RefSeq" id="XP_009026067.1">
    <property type="nucleotide sequence ID" value="XM_009027819.1"/>
</dbReference>
<evidence type="ECO:0000256" key="5">
    <source>
        <dbReference type="ARBA" id="ARBA00023136"/>
    </source>
</evidence>
<dbReference type="AlphaFoldDB" id="T1FDX9"/>
<evidence type="ECO:0000259" key="7">
    <source>
        <dbReference type="PROSITE" id="PS51212"/>
    </source>
</evidence>
<dbReference type="InterPro" id="IPR051836">
    <property type="entry name" value="Kremen_rcpt"/>
</dbReference>
<dbReference type="PROSITE" id="PS51212">
    <property type="entry name" value="WSC"/>
    <property type="match status" value="1"/>
</dbReference>
<organism evidence="9 10">
    <name type="scientific">Helobdella robusta</name>
    <name type="common">Californian leech</name>
    <dbReference type="NCBI Taxonomy" id="6412"/>
    <lineage>
        <taxon>Eukaryota</taxon>
        <taxon>Metazoa</taxon>
        <taxon>Spiralia</taxon>
        <taxon>Lophotrochozoa</taxon>
        <taxon>Annelida</taxon>
        <taxon>Clitellata</taxon>
        <taxon>Hirudinea</taxon>
        <taxon>Rhynchobdellida</taxon>
        <taxon>Glossiphoniidae</taxon>
        <taxon>Helobdella</taxon>
    </lineage>
</organism>
<keyword evidence="4" id="KW-1133">Transmembrane helix</keyword>
<reference evidence="8 10" key="2">
    <citation type="journal article" date="2013" name="Nature">
        <title>Insights into bilaterian evolution from three spiralian genomes.</title>
        <authorList>
            <person name="Simakov O."/>
            <person name="Marletaz F."/>
            <person name="Cho S.J."/>
            <person name="Edsinger-Gonzales E."/>
            <person name="Havlak P."/>
            <person name="Hellsten U."/>
            <person name="Kuo D.H."/>
            <person name="Larsson T."/>
            <person name="Lv J."/>
            <person name="Arendt D."/>
            <person name="Savage R."/>
            <person name="Osoegawa K."/>
            <person name="de Jong P."/>
            <person name="Grimwood J."/>
            <person name="Chapman J.A."/>
            <person name="Shapiro H."/>
            <person name="Aerts A."/>
            <person name="Otillar R.P."/>
            <person name="Terry A.Y."/>
            <person name="Boore J.L."/>
            <person name="Grigoriev I.V."/>
            <person name="Lindberg D.R."/>
            <person name="Seaver E.C."/>
            <person name="Weisblat D.A."/>
            <person name="Putnam N.H."/>
            <person name="Rokhsar D.S."/>
        </authorList>
    </citation>
    <scope>NUCLEOTIDE SEQUENCE</scope>
</reference>
<dbReference type="SUPFAM" id="SSF49785">
    <property type="entry name" value="Galactose-binding domain-like"/>
    <property type="match status" value="1"/>
</dbReference>
<protein>
    <recommendedName>
        <fullName evidence="7">WSC domain-containing protein</fullName>
    </recommendedName>
</protein>
<name>T1FDX9_HELRO</name>
<evidence type="ECO:0000256" key="6">
    <source>
        <dbReference type="ARBA" id="ARBA00023180"/>
    </source>
</evidence>
<dbReference type="GO" id="GO:0005886">
    <property type="term" value="C:plasma membrane"/>
    <property type="evidence" value="ECO:0000318"/>
    <property type="project" value="GO_Central"/>
</dbReference>
<dbReference type="EnsemblMetazoa" id="HelroT178946">
    <property type="protein sequence ID" value="HelroP178946"/>
    <property type="gene ID" value="HelroG178946"/>
</dbReference>
<accession>T1FDX9</accession>
<dbReference type="EMBL" id="AMQM01006656">
    <property type="status" value="NOT_ANNOTATED_CDS"/>
    <property type="molecule type" value="Genomic_DNA"/>
</dbReference>
<dbReference type="GO" id="GO:0004888">
    <property type="term" value="F:transmembrane signaling receptor activity"/>
    <property type="evidence" value="ECO:0000318"/>
    <property type="project" value="GO_Central"/>
</dbReference>
<dbReference type="InterPro" id="IPR008979">
    <property type="entry name" value="Galactose-bd-like_sf"/>
</dbReference>
<dbReference type="GO" id="GO:0007165">
    <property type="term" value="P:signal transduction"/>
    <property type="evidence" value="ECO:0000318"/>
    <property type="project" value="GO_Central"/>
</dbReference>
<dbReference type="InterPro" id="IPR002889">
    <property type="entry name" value="WSC_carb-bd"/>
</dbReference>
<comment type="subcellular location">
    <subcellularLocation>
        <location evidence="1">Membrane</location>
        <topology evidence="1">Single-pass membrane protein</topology>
    </subcellularLocation>
</comment>
<dbReference type="PANTHER" id="PTHR24269:SF16">
    <property type="entry name" value="PROTEIN SLG1"/>
    <property type="match status" value="1"/>
</dbReference>
<evidence type="ECO:0000256" key="4">
    <source>
        <dbReference type="ARBA" id="ARBA00022989"/>
    </source>
</evidence>
<keyword evidence="10" id="KW-1185">Reference proteome</keyword>
<dbReference type="EMBL" id="KB097502">
    <property type="protein sequence ID" value="ESN95765.1"/>
    <property type="molecule type" value="Genomic_DNA"/>
</dbReference>
<sequence>MECKNIQVKGSSYTECVCMDDEYRTKKGTCERLNYKRNLAFKKLVLSTDLLTVDYGDFSKEQLVDGQILGEGMIHLSSNPGNEEEWIIVDLEDVYEVGYVELYNRWNYKFLDRVKDLKVGLNETLELATKFKIGSYELCGIVTEIRKAGLPMRVTCQGKKTGRFVILQPRTISSGLGLKELEVYEEDGIRQSVDFIGCFEFYNATLTSSQSSLISCQDACEKFDDKKLVFALKRSSVNFVNRWILRSALNFTSDEAGGTCYCGLDIDLMHDGDHPEDCQTHFPVYSGRRVFSVSLVRCFKDTNLEAMSNSPINLIKELAYGSCFLYCKKLYAKYFAIKDTKCLCVYASNVSGQVPISECGITCSDDIKKSCGASNRYSLYSRLIFVKDLKIIFVSTRLDADPTHAKADGKENYAISEVHCKVNNGDCGYNLCVKIEYSDRKTLTKCRIPDGFKESKKWGYLPIGTGVMYLGCYWSVVIEKTTPVQSYTDCKSFCLSVKNIFMIGLQRGEACHCLSSAKYPVSSSHCDRKCPNDHDRCGGLEFFSVFQIKERLDFSKSLVSLDEFDVSTSNHSQVSVLELTIDKCISICFERNLPYATLKNEPGNKPLCYCSKPSDDTAAIKCLSNSEAVRHFEFQTAYSRQSRCKTIDGIKCTECEAGWIGVLCEKRDCSANSDVCRPLTCRKTVALGMEYSECVCQENYYKEHFSKCSPLPKTVNLAFGKKITAEPFDRNDFSASSLDEAYLITSNWEYAVDGNMMEWEFVSLLYLKSSLESVECGKYPMSVGNCNKHDTISINCTRTEQKSRFVIIQKDVEEQDSVFAFSEVEVYGADKKQNQFAYVGCFEKFRTFNSSKDENLGNDEQCHKYCAGFNIENFIFAIHKEKICHCGVDADVQLDETVCLHFYRVFSALLNKPSYLGCFSSDAIEPRALSRLEADVTNSPFRSCFLYCNAYQFEEFAIKSVHSCQRPKLGGKDPNSPSPYASRLASVFVTLLCNQKPVMKC</sequence>